<proteinExistence type="predicted"/>
<evidence type="ECO:0000313" key="2">
    <source>
        <dbReference type="Proteomes" id="UP000054359"/>
    </source>
</evidence>
<dbReference type="Proteomes" id="UP000054359">
    <property type="component" value="Unassembled WGS sequence"/>
</dbReference>
<evidence type="ECO:0000313" key="1">
    <source>
        <dbReference type="EMBL" id="KFM62685.1"/>
    </source>
</evidence>
<sequence length="50" mass="5610">MFLGYIPNENKGIFENIGISRGLTGCIRRLRVGQKDVNLTYPLSKDIIQG</sequence>
<dbReference type="EMBL" id="KK114551">
    <property type="protein sequence ID" value="KFM62685.1"/>
    <property type="molecule type" value="Genomic_DNA"/>
</dbReference>
<keyword evidence="2" id="KW-1185">Reference proteome</keyword>
<organism evidence="1 2">
    <name type="scientific">Stegodyphus mimosarum</name>
    <name type="common">African social velvet spider</name>
    <dbReference type="NCBI Taxonomy" id="407821"/>
    <lineage>
        <taxon>Eukaryota</taxon>
        <taxon>Metazoa</taxon>
        <taxon>Ecdysozoa</taxon>
        <taxon>Arthropoda</taxon>
        <taxon>Chelicerata</taxon>
        <taxon>Arachnida</taxon>
        <taxon>Araneae</taxon>
        <taxon>Araneomorphae</taxon>
        <taxon>Entelegynae</taxon>
        <taxon>Eresoidea</taxon>
        <taxon>Eresidae</taxon>
        <taxon>Stegodyphus</taxon>
    </lineage>
</organism>
<protein>
    <recommendedName>
        <fullName evidence="3">Laminin G domain-containing protein</fullName>
    </recommendedName>
</protein>
<gene>
    <name evidence="1" type="ORF">X975_06728</name>
</gene>
<evidence type="ECO:0008006" key="3">
    <source>
        <dbReference type="Google" id="ProtNLM"/>
    </source>
</evidence>
<dbReference type="AlphaFoldDB" id="A0A087TC46"/>
<accession>A0A087TC46</accession>
<reference evidence="1 2" key="1">
    <citation type="submission" date="2013-11" db="EMBL/GenBank/DDBJ databases">
        <title>Genome sequencing of Stegodyphus mimosarum.</title>
        <authorList>
            <person name="Bechsgaard J."/>
        </authorList>
    </citation>
    <scope>NUCLEOTIDE SEQUENCE [LARGE SCALE GENOMIC DNA]</scope>
</reference>
<name>A0A087TC46_STEMI</name>
<feature type="non-terminal residue" evidence="1">
    <location>
        <position position="50"/>
    </location>
</feature>